<gene>
    <name evidence="1" type="ORF">PORY_002503</name>
</gene>
<protein>
    <submittedName>
        <fullName evidence="1">Uncharacterized protein</fullName>
    </submittedName>
</protein>
<name>A0ACB7CBE4_9ASCO</name>
<evidence type="ECO:0000313" key="1">
    <source>
        <dbReference type="EMBL" id="KAG4304139.1"/>
    </source>
</evidence>
<evidence type="ECO:0000313" key="2">
    <source>
        <dbReference type="Proteomes" id="UP000768646"/>
    </source>
</evidence>
<comment type="caution">
    <text evidence="1">The sequence shown here is derived from an EMBL/GenBank/DDBJ whole genome shotgun (WGS) entry which is preliminary data.</text>
</comment>
<dbReference type="Proteomes" id="UP000768646">
    <property type="component" value="Unassembled WGS sequence"/>
</dbReference>
<sequence length="395" mass="43327">MFSKLTILWFYIIPFVLTQSCNEDIHVKTQADINRISNCIILTGNFYITSPIPTIFLENLKEIDGDLIVSGNDGIFEFKAPMLTSVSGKVEFSSLTALDVIELPSLNSVNDLVLLQCARLQKLDLNSGIRTISTLRISDTSLRLINGFYMKTLISLDIDNNKYLTDFYMPNLTEVRGPLIFIQNGYVQYRNGFSVSFPSLKSTGDLTLQSVSKVDLDNLRSVFGHLVITLTTISKLCLEKLEVISESFSIYNNSDLTELYLPKLNSIGGTFLLSGNPRLNSISGFPQVRSIGGSLSWSGAFTNISLPNINDIRGTVKIISTSALVCPQFTKSKAIVQGANPICRSSADSETGRASSNRKGGSSNRKSGSVKFIGGLNIVSIIEIVCIFAVFHLII</sequence>
<reference evidence="1 2" key="1">
    <citation type="journal article" date="2021" name="Commun. Biol.">
        <title>Genomic insights into the host specific adaptation of the Pneumocystis genus.</title>
        <authorList>
            <person name="Cisse O.H."/>
            <person name="Ma L."/>
            <person name="Dekker J.P."/>
            <person name="Khil P.P."/>
            <person name="Youn J.-H."/>
            <person name="Brenchley J.M."/>
            <person name="Blair R."/>
            <person name="Pahar B."/>
            <person name="Chabe M."/>
            <person name="Van Rompay K.K.A."/>
            <person name="Keesler R."/>
            <person name="Sukura A."/>
            <person name="Hirsch V."/>
            <person name="Kutty G."/>
            <person name="Liu Y."/>
            <person name="Peng L."/>
            <person name="Chen J."/>
            <person name="Song J."/>
            <person name="Weissenbacher-Lang C."/>
            <person name="Xu J."/>
            <person name="Upham N.S."/>
            <person name="Stajich J.E."/>
            <person name="Cuomo C.A."/>
            <person name="Cushion M.T."/>
            <person name="Kovacs J.A."/>
        </authorList>
    </citation>
    <scope>NUCLEOTIDE SEQUENCE [LARGE SCALE GENOMIC DNA]</scope>
    <source>
        <strain evidence="1 2">RABM</strain>
    </source>
</reference>
<organism evidence="1 2">
    <name type="scientific">Pneumocystis oryctolagi</name>
    <dbReference type="NCBI Taxonomy" id="42067"/>
    <lineage>
        <taxon>Eukaryota</taxon>
        <taxon>Fungi</taxon>
        <taxon>Dikarya</taxon>
        <taxon>Ascomycota</taxon>
        <taxon>Taphrinomycotina</taxon>
        <taxon>Pneumocystomycetes</taxon>
        <taxon>Pneumocystaceae</taxon>
        <taxon>Pneumocystis</taxon>
    </lineage>
</organism>
<keyword evidence="2" id="KW-1185">Reference proteome</keyword>
<proteinExistence type="predicted"/>
<dbReference type="EMBL" id="JABTEG010000011">
    <property type="protein sequence ID" value="KAG4304139.1"/>
    <property type="molecule type" value="Genomic_DNA"/>
</dbReference>
<accession>A0ACB7CBE4</accession>